<evidence type="ECO:0000313" key="3">
    <source>
        <dbReference type="Proteomes" id="UP000282892"/>
    </source>
</evidence>
<name>A0A3T0I5N2_9BACI</name>
<protein>
    <recommendedName>
        <fullName evidence="4">Sporulation protein</fullName>
    </recommendedName>
</protein>
<dbReference type="AlphaFoldDB" id="A0A3T0I5N2"/>
<dbReference type="RefSeq" id="WP_127489501.1">
    <property type="nucleotide sequence ID" value="NZ_CP022572.1"/>
</dbReference>
<feature type="chain" id="PRO_5039449968" description="Sporulation protein" evidence="1">
    <location>
        <begin position="25"/>
        <end position="227"/>
    </location>
</feature>
<evidence type="ECO:0000256" key="1">
    <source>
        <dbReference type="SAM" id="SignalP"/>
    </source>
</evidence>
<sequence>MKRNWKIWGTPLIGVMLVLGACSAEGLHKNEADAADLHDNSLNIKGNGHVHGTNNPDVIPSVDRTKKHTTKTTEGMGTNVYSLIGSSSLHDGGISSHLESRLAGEGINGVKVFVLDDTVILARSKPEGTSTSYDEMQNKVLKNTAGLSGKGNFDGVDETGANTDDNLYQAKKLMNKAFDGHVQILTVTNPKAVTLIDRIKSTIKSDNPSYSRMTNDITTLIKMTREK</sequence>
<proteinExistence type="predicted"/>
<dbReference type="STRING" id="1193713.GCA_001636315_02432"/>
<keyword evidence="1" id="KW-0732">Signal</keyword>
<evidence type="ECO:0000313" key="2">
    <source>
        <dbReference type="EMBL" id="AZU64688.1"/>
    </source>
</evidence>
<organism evidence="2 3">
    <name type="scientific">Neobacillus mesonae</name>
    <dbReference type="NCBI Taxonomy" id="1193713"/>
    <lineage>
        <taxon>Bacteria</taxon>
        <taxon>Bacillati</taxon>
        <taxon>Bacillota</taxon>
        <taxon>Bacilli</taxon>
        <taxon>Bacillales</taxon>
        <taxon>Bacillaceae</taxon>
        <taxon>Neobacillus</taxon>
    </lineage>
</organism>
<keyword evidence="3" id="KW-1185">Reference proteome</keyword>
<dbReference type="OrthoDB" id="2820739at2"/>
<gene>
    <name evidence="2" type="ORF">CHR53_27570</name>
</gene>
<reference evidence="2 3" key="1">
    <citation type="submission" date="2017-07" db="EMBL/GenBank/DDBJ databases">
        <title>The complete genome sequence of Bacillus mesonae strain H20-5, an efficient strain improving plant abiotic stress resistance.</title>
        <authorList>
            <person name="Kim S.Y."/>
            <person name="Song H."/>
            <person name="Sang M.K."/>
            <person name="Weon H.-Y."/>
            <person name="Song J."/>
        </authorList>
    </citation>
    <scope>NUCLEOTIDE SEQUENCE [LARGE SCALE GENOMIC DNA]</scope>
    <source>
        <strain evidence="2 3">H20-5</strain>
    </source>
</reference>
<dbReference type="PROSITE" id="PS51257">
    <property type="entry name" value="PROKAR_LIPOPROTEIN"/>
    <property type="match status" value="1"/>
</dbReference>
<dbReference type="EMBL" id="CP022572">
    <property type="protein sequence ID" value="AZU64688.1"/>
    <property type="molecule type" value="Genomic_DNA"/>
</dbReference>
<evidence type="ECO:0008006" key="4">
    <source>
        <dbReference type="Google" id="ProtNLM"/>
    </source>
</evidence>
<dbReference type="Proteomes" id="UP000282892">
    <property type="component" value="Chromosome"/>
</dbReference>
<accession>A0A3T0I5N2</accession>
<feature type="signal peptide" evidence="1">
    <location>
        <begin position="1"/>
        <end position="24"/>
    </location>
</feature>
<dbReference type="KEGG" id="nmk:CHR53_27570"/>